<dbReference type="SUPFAM" id="SSF141322">
    <property type="entry name" value="NfeD domain-like"/>
    <property type="match status" value="1"/>
</dbReference>
<feature type="transmembrane region" description="Helical" evidence="5">
    <location>
        <begin position="32"/>
        <end position="49"/>
    </location>
</feature>
<comment type="subcellular location">
    <subcellularLocation>
        <location evidence="1">Membrane</location>
        <topology evidence="1">Multi-pass membrane protein</topology>
    </subcellularLocation>
</comment>
<keyword evidence="4 5" id="KW-0472">Membrane</keyword>
<gene>
    <name evidence="7" type="ORF">DCC39_18610</name>
</gene>
<dbReference type="GO" id="GO:0005886">
    <property type="term" value="C:plasma membrane"/>
    <property type="evidence" value="ECO:0007669"/>
    <property type="project" value="TreeGrafter"/>
</dbReference>
<evidence type="ECO:0000256" key="5">
    <source>
        <dbReference type="SAM" id="Phobius"/>
    </source>
</evidence>
<feature type="transmembrane region" description="Helical" evidence="5">
    <location>
        <begin position="103"/>
        <end position="122"/>
    </location>
</feature>
<dbReference type="RefSeq" id="WP_116556378.1">
    <property type="nucleotide sequence ID" value="NZ_QCZG01000086.1"/>
</dbReference>
<keyword evidence="2 5" id="KW-0812">Transmembrane</keyword>
<comment type="caution">
    <text evidence="7">The sequence shown here is derived from an EMBL/GenBank/DDBJ whole genome shotgun (WGS) entry which is preliminary data.</text>
</comment>
<dbReference type="EMBL" id="QCZG01000086">
    <property type="protein sequence ID" value="PWA04817.1"/>
    <property type="molecule type" value="Genomic_DNA"/>
</dbReference>
<dbReference type="PANTHER" id="PTHR33507:SF3">
    <property type="entry name" value="INNER MEMBRANE PROTEIN YBBJ"/>
    <property type="match status" value="1"/>
</dbReference>
<accession>A0A2U1JI55</accession>
<feature type="transmembrane region" description="Helical" evidence="5">
    <location>
        <begin position="55"/>
        <end position="73"/>
    </location>
</feature>
<evidence type="ECO:0000259" key="6">
    <source>
        <dbReference type="Pfam" id="PF01957"/>
    </source>
</evidence>
<dbReference type="InterPro" id="IPR002810">
    <property type="entry name" value="NfeD-like_C"/>
</dbReference>
<dbReference type="AlphaFoldDB" id="A0A2U1JI55"/>
<evidence type="ECO:0000313" key="8">
    <source>
        <dbReference type="Proteomes" id="UP000245998"/>
    </source>
</evidence>
<evidence type="ECO:0000256" key="2">
    <source>
        <dbReference type="ARBA" id="ARBA00022692"/>
    </source>
</evidence>
<dbReference type="Gene3D" id="2.40.50.140">
    <property type="entry name" value="Nucleic acid-binding proteins"/>
    <property type="match status" value="1"/>
</dbReference>
<evidence type="ECO:0000256" key="3">
    <source>
        <dbReference type="ARBA" id="ARBA00022989"/>
    </source>
</evidence>
<feature type="domain" description="NfeD-like C-terminal" evidence="6">
    <location>
        <begin position="153"/>
        <end position="207"/>
    </location>
</feature>
<sequence length="210" mass="23141">MEIVELPMIGFLVIMFGSLFLFGELFVKAKGIFFIVGIGLFTLYFSHFLTSSKMLWLAIVFLVGLFFIILDGAIVNDGSVTLIGLAVMALSVAVPAPSFLYGFIAVFALFVGFGLSLLFLKVMRPRKMWQRMALKDKLTSDEGYNSVNEEFLSLVGKEGVTATAFRPIGNIEVEGKKYSAITEGQWLEKGVEVTVDSVDGTKIVIKPKKK</sequence>
<organism evidence="7 8">
    <name type="scientific">Pueribacillus theae</name>
    <dbReference type="NCBI Taxonomy" id="2171751"/>
    <lineage>
        <taxon>Bacteria</taxon>
        <taxon>Bacillati</taxon>
        <taxon>Bacillota</taxon>
        <taxon>Bacilli</taxon>
        <taxon>Bacillales</taxon>
        <taxon>Bacillaceae</taxon>
        <taxon>Pueribacillus</taxon>
    </lineage>
</organism>
<dbReference type="Pfam" id="PF01957">
    <property type="entry name" value="NfeD"/>
    <property type="match status" value="1"/>
</dbReference>
<protein>
    <recommendedName>
        <fullName evidence="6">NfeD-like C-terminal domain-containing protein</fullName>
    </recommendedName>
</protein>
<dbReference type="InterPro" id="IPR052165">
    <property type="entry name" value="Membrane_assoc_protease"/>
</dbReference>
<evidence type="ECO:0000256" key="4">
    <source>
        <dbReference type="ARBA" id="ARBA00023136"/>
    </source>
</evidence>
<feature type="transmembrane region" description="Helical" evidence="5">
    <location>
        <begin position="6"/>
        <end position="27"/>
    </location>
</feature>
<keyword evidence="8" id="KW-1185">Reference proteome</keyword>
<proteinExistence type="predicted"/>
<dbReference type="PANTHER" id="PTHR33507">
    <property type="entry name" value="INNER MEMBRANE PROTEIN YBBJ"/>
    <property type="match status" value="1"/>
</dbReference>
<keyword evidence="3 5" id="KW-1133">Transmembrane helix</keyword>
<dbReference type="OrthoDB" id="9806253at2"/>
<dbReference type="InterPro" id="IPR012340">
    <property type="entry name" value="NA-bd_OB-fold"/>
</dbReference>
<name>A0A2U1JI55_9BACI</name>
<dbReference type="Proteomes" id="UP000245998">
    <property type="component" value="Unassembled WGS sequence"/>
</dbReference>
<evidence type="ECO:0000256" key="1">
    <source>
        <dbReference type="ARBA" id="ARBA00004141"/>
    </source>
</evidence>
<evidence type="ECO:0000313" key="7">
    <source>
        <dbReference type="EMBL" id="PWA04817.1"/>
    </source>
</evidence>
<reference evidence="7 8" key="1">
    <citation type="submission" date="2018-04" db="EMBL/GenBank/DDBJ databases">
        <title>Camelliibacillus theae gen. nov., sp. nov., isolated from Pu'er tea.</title>
        <authorList>
            <person name="Niu L."/>
        </authorList>
    </citation>
    <scope>NUCLEOTIDE SEQUENCE [LARGE SCALE GENOMIC DNA]</scope>
    <source>
        <strain evidence="7 8">T8</strain>
    </source>
</reference>